<evidence type="ECO:0000313" key="2">
    <source>
        <dbReference type="Proteomes" id="UP001057402"/>
    </source>
</evidence>
<comment type="caution">
    <text evidence="1">The sequence shown here is derived from an EMBL/GenBank/DDBJ whole genome shotgun (WGS) entry which is preliminary data.</text>
</comment>
<proteinExistence type="predicted"/>
<keyword evidence="2" id="KW-1185">Reference proteome</keyword>
<reference evidence="2" key="1">
    <citation type="journal article" date="2023" name="Front. Plant Sci.">
        <title>Chromosomal-level genome assembly of Melastoma candidum provides insights into trichome evolution.</title>
        <authorList>
            <person name="Zhong Y."/>
            <person name="Wu W."/>
            <person name="Sun C."/>
            <person name="Zou P."/>
            <person name="Liu Y."/>
            <person name="Dai S."/>
            <person name="Zhou R."/>
        </authorList>
    </citation>
    <scope>NUCLEOTIDE SEQUENCE [LARGE SCALE GENOMIC DNA]</scope>
</reference>
<accession>A0ACB9RB64</accession>
<sequence length="351" mass="39849">MMSRFSKALVFHRHQNPNSDFIHLPCSRLLSQLIPEQYPSSALPRTRSTSSKWDLKDSASESDSDGLDQSKPNKPPRKPLHLFFKESLGLVPKNVEEEGGDVVQGEGKGNELSQRLRELQRRLRQLKVPEKVLIRESQAGRVKREDEGSEEEPIGSDGVKVGSFFKACEIKEVSPGMEMFLDHLFRKDYFRDANFFRTRNGKVDMRCFEDSYSREYLKHVAKEFGKDHQDISKWLSGSDLKTLAMFGCPSVARGTVLAAKSLRCFFDIPENNVCSKCILKDSCKFVNKGLHDGGSKHLRLPDAMRVIILYALEWVDSPLEVPQEIKGCVSRLLRDIVKLSENTKSSAARNI</sequence>
<name>A0ACB9RB64_9MYRT</name>
<protein>
    <submittedName>
        <fullName evidence="1">Uncharacterized protein</fullName>
    </submittedName>
</protein>
<organism evidence="1 2">
    <name type="scientific">Melastoma candidum</name>
    <dbReference type="NCBI Taxonomy" id="119954"/>
    <lineage>
        <taxon>Eukaryota</taxon>
        <taxon>Viridiplantae</taxon>
        <taxon>Streptophyta</taxon>
        <taxon>Embryophyta</taxon>
        <taxon>Tracheophyta</taxon>
        <taxon>Spermatophyta</taxon>
        <taxon>Magnoliopsida</taxon>
        <taxon>eudicotyledons</taxon>
        <taxon>Gunneridae</taxon>
        <taxon>Pentapetalae</taxon>
        <taxon>rosids</taxon>
        <taxon>malvids</taxon>
        <taxon>Myrtales</taxon>
        <taxon>Melastomataceae</taxon>
        <taxon>Melastomatoideae</taxon>
        <taxon>Melastomateae</taxon>
        <taxon>Melastoma</taxon>
    </lineage>
</organism>
<evidence type="ECO:0000313" key="1">
    <source>
        <dbReference type="EMBL" id="KAI4374673.1"/>
    </source>
</evidence>
<dbReference type="Proteomes" id="UP001057402">
    <property type="component" value="Chromosome 4"/>
</dbReference>
<gene>
    <name evidence="1" type="ORF">MLD38_012640</name>
</gene>
<dbReference type="EMBL" id="CM042883">
    <property type="protein sequence ID" value="KAI4374673.1"/>
    <property type="molecule type" value="Genomic_DNA"/>
</dbReference>